<feature type="transmembrane region" description="Helical" evidence="1">
    <location>
        <begin position="7"/>
        <end position="26"/>
    </location>
</feature>
<dbReference type="EMBL" id="JBGMEI010000013">
    <property type="protein sequence ID" value="MFO3666150.1"/>
    <property type="molecule type" value="Genomic_DNA"/>
</dbReference>
<dbReference type="RefSeq" id="WP_410031788.1">
    <property type="nucleotide sequence ID" value="NZ_JBGMEI010000013.1"/>
</dbReference>
<evidence type="ECO:0000313" key="2">
    <source>
        <dbReference type="EMBL" id="MFO3666150.1"/>
    </source>
</evidence>
<feature type="transmembrane region" description="Helical" evidence="1">
    <location>
        <begin position="171"/>
        <end position="190"/>
    </location>
</feature>
<feature type="transmembrane region" description="Helical" evidence="1">
    <location>
        <begin position="107"/>
        <end position="130"/>
    </location>
</feature>
<keyword evidence="3" id="KW-1185">Reference proteome</keyword>
<evidence type="ECO:0000256" key="1">
    <source>
        <dbReference type="SAM" id="Phobius"/>
    </source>
</evidence>
<sequence length="203" mass="23529">MDNKNKLFKIGNFLGDMFILQAYFIGYSLRGGIILGVFPSFLAVVKVLTSIFYKENPDVMKYEFQNAYRENFKIANQIAWPTILFFGLLIYDYYINKHILQNGLFKLVLLILIIFLLIIITHLPISILRFDLKIKEYFKQAFFLSLSSPLELFSIISSLVLIEIIFMKLPILILFMGAPLLALPFAWFSYNSVEKVLAKKEGD</sequence>
<dbReference type="Proteomes" id="UP001637996">
    <property type="component" value="Unassembled WGS sequence"/>
</dbReference>
<keyword evidence="1" id="KW-0812">Transmembrane</keyword>
<dbReference type="InterPro" id="IPR006938">
    <property type="entry name" value="DUF624"/>
</dbReference>
<feature type="transmembrane region" description="Helical" evidence="1">
    <location>
        <begin position="74"/>
        <end position="95"/>
    </location>
</feature>
<evidence type="ECO:0000313" key="3">
    <source>
        <dbReference type="Proteomes" id="UP001637996"/>
    </source>
</evidence>
<keyword evidence="1" id="KW-0472">Membrane</keyword>
<keyword evidence="1" id="KW-1133">Transmembrane helix</keyword>
<comment type="caution">
    <text evidence="2">The sequence shown here is derived from an EMBL/GenBank/DDBJ whole genome shotgun (WGS) entry which is preliminary data.</text>
</comment>
<name>A0ABW9MDI3_9FIRM</name>
<feature type="transmembrane region" description="Helical" evidence="1">
    <location>
        <begin position="32"/>
        <end position="53"/>
    </location>
</feature>
<reference evidence="2 3" key="1">
    <citation type="journal article" date="2025" name="Anaerobe">
        <title>Description of Anaerococcus kampingiae sp. nov., Anaerococcus groningensis sp. nov., Anaerococcus martiniensis sp. nov., and Anaerococcus cruorum sp. nov., isolated from human clinical specimens.</title>
        <authorList>
            <person name="Boiten K.E."/>
            <person name="Meijer J."/>
            <person name="van Wezel E.M."/>
            <person name="Veloo A.C.M."/>
        </authorList>
    </citation>
    <scope>NUCLEOTIDE SEQUENCE [LARGE SCALE GENOMIC DNA]</scope>
    <source>
        <strain evidence="2 3">ENR0831</strain>
    </source>
</reference>
<gene>
    <name evidence="2" type="ORF">ACCQ41_07850</name>
</gene>
<accession>A0ABW9MDI3</accession>
<organism evidence="2 3">
    <name type="scientific">Anaerococcus martiniensis</name>
    <dbReference type="NCBI Taxonomy" id="3115615"/>
    <lineage>
        <taxon>Bacteria</taxon>
        <taxon>Bacillati</taxon>
        <taxon>Bacillota</taxon>
        <taxon>Tissierellia</taxon>
        <taxon>Tissierellales</taxon>
        <taxon>Peptoniphilaceae</taxon>
        <taxon>Anaerococcus</taxon>
    </lineage>
</organism>
<feature type="transmembrane region" description="Helical" evidence="1">
    <location>
        <begin position="142"/>
        <end position="165"/>
    </location>
</feature>
<dbReference type="Pfam" id="PF04854">
    <property type="entry name" value="DUF624"/>
    <property type="match status" value="1"/>
</dbReference>
<protein>
    <submittedName>
        <fullName evidence="2">YesL family protein</fullName>
    </submittedName>
</protein>
<proteinExistence type="predicted"/>